<dbReference type="InterPro" id="IPR027417">
    <property type="entry name" value="P-loop_NTPase"/>
</dbReference>
<dbReference type="Pfam" id="PF00004">
    <property type="entry name" value="AAA"/>
    <property type="match status" value="1"/>
</dbReference>
<dbReference type="InterPro" id="IPR050304">
    <property type="entry name" value="MT-severing_AAA_ATPase"/>
</dbReference>
<dbReference type="GO" id="GO:0005524">
    <property type="term" value="F:ATP binding"/>
    <property type="evidence" value="ECO:0007669"/>
    <property type="project" value="UniProtKB-KW"/>
</dbReference>
<dbReference type="Proteomes" id="UP000187209">
    <property type="component" value="Unassembled WGS sequence"/>
</dbReference>
<proteinExistence type="inferred from homology"/>
<dbReference type="InterPro" id="IPR041569">
    <property type="entry name" value="AAA_lid_3"/>
</dbReference>
<dbReference type="FunFam" id="3.40.50.300:FF:000093">
    <property type="entry name" value="Fidgetin-like 1"/>
    <property type="match status" value="1"/>
</dbReference>
<evidence type="ECO:0000256" key="4">
    <source>
        <dbReference type="RuleBase" id="RU003651"/>
    </source>
</evidence>
<dbReference type="InterPro" id="IPR003960">
    <property type="entry name" value="ATPase_AAA_CS"/>
</dbReference>
<evidence type="ECO:0000256" key="1">
    <source>
        <dbReference type="ARBA" id="ARBA00006914"/>
    </source>
</evidence>
<dbReference type="OrthoDB" id="29072at2759"/>
<evidence type="ECO:0000256" key="5">
    <source>
        <dbReference type="SAM" id="MobiDB-lite"/>
    </source>
</evidence>
<reference evidence="7 8" key="1">
    <citation type="submission" date="2016-11" db="EMBL/GenBank/DDBJ databases">
        <title>The macronuclear genome of Stentor coeruleus: a giant cell with tiny introns.</title>
        <authorList>
            <person name="Slabodnick M."/>
            <person name="Ruby J.G."/>
            <person name="Reiff S.B."/>
            <person name="Swart E.C."/>
            <person name="Gosai S."/>
            <person name="Prabakaran S."/>
            <person name="Witkowska E."/>
            <person name="Larue G.E."/>
            <person name="Fisher S."/>
            <person name="Freeman R.M."/>
            <person name="Gunawardena J."/>
            <person name="Chu W."/>
            <person name="Stover N.A."/>
            <person name="Gregory B.D."/>
            <person name="Nowacki M."/>
            <person name="Derisi J."/>
            <person name="Roy S.W."/>
            <person name="Marshall W.F."/>
            <person name="Sood P."/>
        </authorList>
    </citation>
    <scope>NUCLEOTIDE SEQUENCE [LARGE SCALE GENOMIC DNA]</scope>
    <source>
        <strain evidence="7">WM001</strain>
    </source>
</reference>
<keyword evidence="8" id="KW-1185">Reference proteome</keyword>
<dbReference type="GO" id="GO:0016887">
    <property type="term" value="F:ATP hydrolysis activity"/>
    <property type="evidence" value="ECO:0007669"/>
    <property type="project" value="InterPro"/>
</dbReference>
<feature type="domain" description="AAA+ ATPase" evidence="6">
    <location>
        <begin position="180"/>
        <end position="316"/>
    </location>
</feature>
<dbReference type="Pfam" id="PF17862">
    <property type="entry name" value="AAA_lid_3"/>
    <property type="match status" value="1"/>
</dbReference>
<dbReference type="EMBL" id="MPUH01000820">
    <property type="protein sequence ID" value="OMJ73462.1"/>
    <property type="molecule type" value="Genomic_DNA"/>
</dbReference>
<evidence type="ECO:0000256" key="2">
    <source>
        <dbReference type="ARBA" id="ARBA00022741"/>
    </source>
</evidence>
<evidence type="ECO:0000256" key="3">
    <source>
        <dbReference type="ARBA" id="ARBA00022840"/>
    </source>
</evidence>
<dbReference type="PANTHER" id="PTHR23074:SF17">
    <property type="entry name" value="FIDGETIN-LIKE PROTEIN 1"/>
    <property type="match status" value="1"/>
</dbReference>
<feature type="region of interest" description="Disordered" evidence="5">
    <location>
        <begin position="108"/>
        <end position="130"/>
    </location>
</feature>
<dbReference type="InterPro" id="IPR003959">
    <property type="entry name" value="ATPase_AAA_core"/>
</dbReference>
<dbReference type="Gene3D" id="1.10.8.60">
    <property type="match status" value="1"/>
</dbReference>
<evidence type="ECO:0000259" key="6">
    <source>
        <dbReference type="SMART" id="SM00382"/>
    </source>
</evidence>
<name>A0A1R2B9L6_9CILI</name>
<dbReference type="FunFam" id="1.10.8.60:FF:000022">
    <property type="entry name" value="Fidgetin like 1"/>
    <property type="match status" value="1"/>
</dbReference>
<comment type="caution">
    <text evidence="7">The sequence shown here is derived from an EMBL/GenBank/DDBJ whole genome shotgun (WGS) entry which is preliminary data.</text>
</comment>
<dbReference type="SUPFAM" id="SSF52540">
    <property type="entry name" value="P-loop containing nucleoside triphosphate hydrolases"/>
    <property type="match status" value="1"/>
</dbReference>
<comment type="similarity">
    <text evidence="1 4">Belongs to the AAA ATPase family.</text>
</comment>
<gene>
    <name evidence="7" type="ORF">SteCoe_27856</name>
</gene>
<accession>A0A1R2B9L6</accession>
<dbReference type="AlphaFoldDB" id="A0A1R2B9L6"/>
<protein>
    <recommendedName>
        <fullName evidence="6">AAA+ ATPase domain-containing protein</fullName>
    </recommendedName>
</protein>
<dbReference type="PROSITE" id="PS00674">
    <property type="entry name" value="AAA"/>
    <property type="match status" value="1"/>
</dbReference>
<evidence type="ECO:0000313" key="8">
    <source>
        <dbReference type="Proteomes" id="UP000187209"/>
    </source>
</evidence>
<feature type="compositionally biased region" description="Basic and acidic residues" evidence="5">
    <location>
        <begin position="116"/>
        <end position="125"/>
    </location>
</feature>
<organism evidence="7 8">
    <name type="scientific">Stentor coeruleus</name>
    <dbReference type="NCBI Taxonomy" id="5963"/>
    <lineage>
        <taxon>Eukaryota</taxon>
        <taxon>Sar</taxon>
        <taxon>Alveolata</taxon>
        <taxon>Ciliophora</taxon>
        <taxon>Postciliodesmatophora</taxon>
        <taxon>Heterotrichea</taxon>
        <taxon>Heterotrichida</taxon>
        <taxon>Stentoridae</taxon>
        <taxon>Stentor</taxon>
    </lineage>
</organism>
<dbReference type="InterPro" id="IPR003593">
    <property type="entry name" value="AAA+_ATPase"/>
</dbReference>
<dbReference type="SMART" id="SM00382">
    <property type="entry name" value="AAA"/>
    <property type="match status" value="1"/>
</dbReference>
<keyword evidence="2 4" id="KW-0547">Nucleotide-binding</keyword>
<sequence length="417" mass="46652">MASVNDLIDQALQFKCNPKSAQYEYNKALNTFYEVIQILFESLKQINEQNEIQKTKTLISHLLNQAEQCKSQLNPIKSSSDPISQIFHHPIIDIQIPQYISSSPQVKINKQTQNEPIEKSKKSNPSDDPLEAMIETEILDTSQSMKWEDISGLANAKAMLHEAVILPSQYPNIFTGIRAPPKGILLFGPPGTGKTLLAKALASQSSACFFSISASSLTSKFYGEAEKLVRALFTVAKRKQPSVVFIDEVDSILSSRGQGEHEASRRVKTEFLVQMDGVRGAGDDRVILIAATNRPQELDEAVIRRFPKRVYIDLPNEDTREDLIKHQLSKVSNNLSESNIKTIVQQTRLYSGSDLAALCKEAAMEPLRKATNEDLKKGIIQEMSFESFRIALNVIRPSVSPSSLEFYTEWNSQFGSK</sequence>
<dbReference type="Gene3D" id="3.40.50.300">
    <property type="entry name" value="P-loop containing nucleotide triphosphate hydrolases"/>
    <property type="match status" value="1"/>
</dbReference>
<dbReference type="PANTHER" id="PTHR23074">
    <property type="entry name" value="AAA DOMAIN-CONTAINING"/>
    <property type="match status" value="1"/>
</dbReference>
<keyword evidence="3 4" id="KW-0067">ATP-binding</keyword>
<evidence type="ECO:0000313" key="7">
    <source>
        <dbReference type="EMBL" id="OMJ73462.1"/>
    </source>
</evidence>